<keyword evidence="1" id="KW-0479">Metal-binding</keyword>
<gene>
    <name evidence="6" type="ORF">K493DRAFT_215997</name>
</gene>
<evidence type="ECO:0000313" key="6">
    <source>
        <dbReference type="EMBL" id="ORX97417.1"/>
    </source>
</evidence>
<dbReference type="GO" id="GO:0046872">
    <property type="term" value="F:metal ion binding"/>
    <property type="evidence" value="ECO:0007669"/>
    <property type="project" value="UniProtKB-KW"/>
</dbReference>
<keyword evidence="3" id="KW-0732">Signal</keyword>
<dbReference type="AlphaFoldDB" id="A0A1Y1YHD6"/>
<dbReference type="Proteomes" id="UP000193498">
    <property type="component" value="Unassembled WGS sequence"/>
</dbReference>
<keyword evidence="7" id="KW-1185">Reference proteome</keyword>
<name>A0A1Y1YHD6_9FUNG</name>
<dbReference type="PANTHER" id="PTHR11474:SF126">
    <property type="entry name" value="TYROSINASE-LIKE PROTEIN TYR-1-RELATED"/>
    <property type="match status" value="1"/>
</dbReference>
<organism evidence="6 7">
    <name type="scientific">Basidiobolus meristosporus CBS 931.73</name>
    <dbReference type="NCBI Taxonomy" id="1314790"/>
    <lineage>
        <taxon>Eukaryota</taxon>
        <taxon>Fungi</taxon>
        <taxon>Fungi incertae sedis</taxon>
        <taxon>Zoopagomycota</taxon>
        <taxon>Entomophthoromycotina</taxon>
        <taxon>Basidiobolomycetes</taxon>
        <taxon>Basidiobolales</taxon>
        <taxon>Basidiobolaceae</taxon>
        <taxon>Basidiobolus</taxon>
    </lineage>
</organism>
<keyword evidence="2" id="KW-0186">Copper</keyword>
<feature type="domain" description="Tyrosinase copper-binding" evidence="4">
    <location>
        <begin position="74"/>
        <end position="91"/>
    </location>
</feature>
<dbReference type="Gene3D" id="1.10.1280.10">
    <property type="entry name" value="Di-copper center containing domain from catechol oxidase"/>
    <property type="match status" value="1"/>
</dbReference>
<evidence type="ECO:0000313" key="7">
    <source>
        <dbReference type="Proteomes" id="UP000193498"/>
    </source>
</evidence>
<feature type="signal peptide" evidence="3">
    <location>
        <begin position="1"/>
        <end position="21"/>
    </location>
</feature>
<dbReference type="InterPro" id="IPR002227">
    <property type="entry name" value="Tyrosinase_Cu-bd"/>
</dbReference>
<reference evidence="6 7" key="1">
    <citation type="submission" date="2016-07" db="EMBL/GenBank/DDBJ databases">
        <title>Pervasive Adenine N6-methylation of Active Genes in Fungi.</title>
        <authorList>
            <consortium name="DOE Joint Genome Institute"/>
            <person name="Mondo S.J."/>
            <person name="Dannebaum R.O."/>
            <person name="Kuo R.C."/>
            <person name="Labutti K."/>
            <person name="Haridas S."/>
            <person name="Kuo A."/>
            <person name="Salamov A."/>
            <person name="Ahrendt S.R."/>
            <person name="Lipzen A."/>
            <person name="Sullivan W."/>
            <person name="Andreopoulos W.B."/>
            <person name="Clum A."/>
            <person name="Lindquist E."/>
            <person name="Daum C."/>
            <person name="Ramamoorthy G.K."/>
            <person name="Gryganskyi A."/>
            <person name="Culley D."/>
            <person name="Magnuson J.K."/>
            <person name="James T.Y."/>
            <person name="O'Malley M.A."/>
            <person name="Stajich J.E."/>
            <person name="Spatafora J.W."/>
            <person name="Visel A."/>
            <person name="Grigoriev I.V."/>
        </authorList>
    </citation>
    <scope>NUCLEOTIDE SEQUENCE [LARGE SCALE GENOMIC DNA]</scope>
    <source>
        <strain evidence="6 7">CBS 931.73</strain>
    </source>
</reference>
<evidence type="ECO:0000259" key="4">
    <source>
        <dbReference type="PROSITE" id="PS00497"/>
    </source>
</evidence>
<dbReference type="PROSITE" id="PS00498">
    <property type="entry name" value="TYROSINASE_2"/>
    <property type="match status" value="1"/>
</dbReference>
<protein>
    <submittedName>
        <fullName evidence="6">Di-copper centre-containing protein</fullName>
    </submittedName>
</protein>
<dbReference type="InterPro" id="IPR008922">
    <property type="entry name" value="Di-copper_centre_dom_sf"/>
</dbReference>
<dbReference type="STRING" id="1314790.A0A1Y1YHD6"/>
<sequence length="243" mass="28353">MKVFFACITLLALGLLEGVHGQAGKCSRIRVRKEIRQMTDNERNAYLRAINELKKRNKYEQFAYIHSTYEVYAHGTPDFFPWHRQFLLNFENALREIDPSINIPYWDWTIESQSPETSIIFKWYGGNGQGRSKCVVDGAFARWTLSYPNRHCLQRSFDEGNKIGSFYSAEVINAIQDTNDDFDDFRQSFESGPHGQVHNGISGDMKKMISPNDPIFWLHHGFVDKVYYDWQLRGPEFVNKYNG</sequence>
<dbReference type="PROSITE" id="PS00497">
    <property type="entry name" value="TYROSINASE_1"/>
    <property type="match status" value="1"/>
</dbReference>
<dbReference type="SUPFAM" id="SSF48056">
    <property type="entry name" value="Di-copper centre-containing domain"/>
    <property type="match status" value="1"/>
</dbReference>
<evidence type="ECO:0000259" key="5">
    <source>
        <dbReference type="PROSITE" id="PS00498"/>
    </source>
</evidence>
<evidence type="ECO:0000256" key="3">
    <source>
        <dbReference type="SAM" id="SignalP"/>
    </source>
</evidence>
<dbReference type="GO" id="GO:0016491">
    <property type="term" value="F:oxidoreductase activity"/>
    <property type="evidence" value="ECO:0007669"/>
    <property type="project" value="InterPro"/>
</dbReference>
<evidence type="ECO:0000256" key="1">
    <source>
        <dbReference type="ARBA" id="ARBA00022723"/>
    </source>
</evidence>
<dbReference type="Pfam" id="PF00264">
    <property type="entry name" value="Tyrosinase"/>
    <property type="match status" value="1"/>
</dbReference>
<dbReference type="OrthoDB" id="6132182at2759"/>
<comment type="caution">
    <text evidence="6">The sequence shown here is derived from an EMBL/GenBank/DDBJ whole genome shotgun (WGS) entry which is preliminary data.</text>
</comment>
<dbReference type="PRINTS" id="PR00092">
    <property type="entry name" value="TYROSINASE"/>
</dbReference>
<dbReference type="PANTHER" id="PTHR11474">
    <property type="entry name" value="TYROSINASE FAMILY MEMBER"/>
    <property type="match status" value="1"/>
</dbReference>
<accession>A0A1Y1YHD6</accession>
<evidence type="ECO:0000256" key="2">
    <source>
        <dbReference type="ARBA" id="ARBA00023008"/>
    </source>
</evidence>
<feature type="chain" id="PRO_5010986043" evidence="3">
    <location>
        <begin position="22"/>
        <end position="243"/>
    </location>
</feature>
<dbReference type="EMBL" id="MCFE01000133">
    <property type="protein sequence ID" value="ORX97417.1"/>
    <property type="molecule type" value="Genomic_DNA"/>
</dbReference>
<proteinExistence type="predicted"/>
<dbReference type="InterPro" id="IPR050316">
    <property type="entry name" value="Tyrosinase/Hemocyanin"/>
</dbReference>
<dbReference type="InParanoid" id="A0A1Y1YHD6"/>
<feature type="domain" description="Tyrosinase copper-binding" evidence="5">
    <location>
        <begin position="213"/>
        <end position="224"/>
    </location>
</feature>
<feature type="non-terminal residue" evidence="6">
    <location>
        <position position="243"/>
    </location>
</feature>